<dbReference type="EMBL" id="CADCXV010000866">
    <property type="protein sequence ID" value="CAB0037718.1"/>
    <property type="molecule type" value="Genomic_DNA"/>
</dbReference>
<evidence type="ECO:0000313" key="3">
    <source>
        <dbReference type="Proteomes" id="UP000479190"/>
    </source>
</evidence>
<gene>
    <name evidence="2" type="ORF">TBRA_LOCUS9532</name>
</gene>
<feature type="region of interest" description="Disordered" evidence="1">
    <location>
        <begin position="39"/>
        <end position="61"/>
    </location>
</feature>
<proteinExistence type="predicted"/>
<dbReference type="Proteomes" id="UP000479190">
    <property type="component" value="Unassembled WGS sequence"/>
</dbReference>
<keyword evidence="3" id="KW-1185">Reference proteome</keyword>
<sequence length="109" mass="12600">MYWACEIIGDRGVHNFRAPRNPLDSRDRHDLFLDPRLIPRSPRFPRRQRDPRDALGTAFRSRRSLRDATADSFGTRGPRFAVHRVHPRGAREPASPGTRGSLQNKIIYI</sequence>
<accession>A0A6H5IKQ5</accession>
<dbReference type="AlphaFoldDB" id="A0A6H5IKQ5"/>
<protein>
    <submittedName>
        <fullName evidence="2">Uncharacterized protein</fullName>
    </submittedName>
</protein>
<organism evidence="2 3">
    <name type="scientific">Trichogramma brassicae</name>
    <dbReference type="NCBI Taxonomy" id="86971"/>
    <lineage>
        <taxon>Eukaryota</taxon>
        <taxon>Metazoa</taxon>
        <taxon>Ecdysozoa</taxon>
        <taxon>Arthropoda</taxon>
        <taxon>Hexapoda</taxon>
        <taxon>Insecta</taxon>
        <taxon>Pterygota</taxon>
        <taxon>Neoptera</taxon>
        <taxon>Endopterygota</taxon>
        <taxon>Hymenoptera</taxon>
        <taxon>Apocrita</taxon>
        <taxon>Proctotrupomorpha</taxon>
        <taxon>Chalcidoidea</taxon>
        <taxon>Trichogrammatidae</taxon>
        <taxon>Trichogramma</taxon>
    </lineage>
</organism>
<evidence type="ECO:0000256" key="1">
    <source>
        <dbReference type="SAM" id="MobiDB-lite"/>
    </source>
</evidence>
<evidence type="ECO:0000313" key="2">
    <source>
        <dbReference type="EMBL" id="CAB0037718.1"/>
    </source>
</evidence>
<name>A0A6H5IKQ5_9HYME</name>
<reference evidence="2 3" key="1">
    <citation type="submission" date="2020-02" db="EMBL/GenBank/DDBJ databases">
        <authorList>
            <person name="Ferguson B K."/>
        </authorList>
    </citation>
    <scope>NUCLEOTIDE SEQUENCE [LARGE SCALE GENOMIC DNA]</scope>
</reference>